<protein>
    <submittedName>
        <fullName evidence="1">Uncharacterized protein</fullName>
    </submittedName>
</protein>
<proteinExistence type="predicted"/>
<organism evidence="1 2">
    <name type="scientific">Gordonia oryzae</name>
    <dbReference type="NCBI Taxonomy" id="2487349"/>
    <lineage>
        <taxon>Bacteria</taxon>
        <taxon>Bacillati</taxon>
        <taxon>Actinomycetota</taxon>
        <taxon>Actinomycetes</taxon>
        <taxon>Mycobacteriales</taxon>
        <taxon>Gordoniaceae</taxon>
        <taxon>Gordonia</taxon>
    </lineage>
</organism>
<gene>
    <name evidence="1" type="ORF">EF294_11620</name>
</gene>
<evidence type="ECO:0000313" key="2">
    <source>
        <dbReference type="Proteomes" id="UP000267536"/>
    </source>
</evidence>
<reference evidence="1 2" key="1">
    <citation type="submission" date="2018-11" db="EMBL/GenBank/DDBJ databases">
        <title>Draft genome sequence of Gordonia sp. RS15-1S isolated from rice stems.</title>
        <authorList>
            <person name="Muangham S."/>
        </authorList>
    </citation>
    <scope>NUCLEOTIDE SEQUENCE [LARGE SCALE GENOMIC DNA]</scope>
    <source>
        <strain evidence="1 2">RS15-1S</strain>
    </source>
</reference>
<dbReference type="AlphaFoldDB" id="A0A3N4GDD6"/>
<accession>A0A3N4GDD6</accession>
<sequence length="81" mass="8632">MPPMMIGLSARQEATVIKVTRPPRHSRPSVDPRWEIVKSRSSAPANRAQFCVDWAPDSVDLAGVGVGGLVRGIGGRSGKLP</sequence>
<dbReference type="EMBL" id="RKMH01000008">
    <property type="protein sequence ID" value="RPA59898.1"/>
    <property type="molecule type" value="Genomic_DNA"/>
</dbReference>
<name>A0A3N4GDD6_9ACTN</name>
<keyword evidence="2" id="KW-1185">Reference proteome</keyword>
<evidence type="ECO:0000313" key="1">
    <source>
        <dbReference type="EMBL" id="RPA59898.1"/>
    </source>
</evidence>
<comment type="caution">
    <text evidence="1">The sequence shown here is derived from an EMBL/GenBank/DDBJ whole genome shotgun (WGS) entry which is preliminary data.</text>
</comment>
<dbReference type="Proteomes" id="UP000267536">
    <property type="component" value="Unassembled WGS sequence"/>
</dbReference>